<evidence type="ECO:0000256" key="2">
    <source>
        <dbReference type="SAM" id="Phobius"/>
    </source>
</evidence>
<comment type="caution">
    <text evidence="3">The sequence shown here is derived from an EMBL/GenBank/DDBJ whole genome shotgun (WGS) entry which is preliminary data.</text>
</comment>
<evidence type="ECO:0000256" key="1">
    <source>
        <dbReference type="SAM" id="MobiDB-lite"/>
    </source>
</evidence>
<feature type="transmembrane region" description="Helical" evidence="2">
    <location>
        <begin position="508"/>
        <end position="528"/>
    </location>
</feature>
<keyword evidence="2" id="KW-0472">Membrane</keyword>
<sequence length="624" mass="67886">MVSSGPCKMMLLPVPVSTRLDQAHADSAPDSDCETGTFSSSRGSSVSSDSCRSQEADPTRCLPCNALRLRWQRRRMEQEGEQAAERSVAGGPKPQRLPDGTWVTAKFWGISRHQIAELYKTCRRDDRWCDTDSVSQFVPKFVAPVTDGTQMGYALLVNQESPQQVNLMISHAWVENAGVFFEDVLANTYEHEIAYICFLSNYQGSAEEIDAQLGNNILTSPFTEVIKNPACERMMVVPNEELRWNAQGLYSRLWCDWEIKVAADSGLPISVIEQRNTDCHLLGATTLSSRNARCGDPNRPMNKDERLIRDAIKNLPPETTRSHALGLSFFCLSTAYGAEIGKVVVPGDMTTTGMIVGLLIGVALGCVFMFCLAANVRSCVARARQRDGYKVLDSIIKGAQVGSYSCRRFTMERDLPALAAVCITCGVIDGAVRCLTRANGWIQMPAAFLEGTGSGGLLWAMFNINMMGPWTGVFLVRPAAQRCCAALLAVLTMMGSPLGVYLSEGCVGMIGVGANVGFLTGLLVISLSKCCWRHALGLLGAIGIMVCTAFHAPIIWRANFLLVVGFGGVLVVPDWKFKQRIMLVGLGVLAFAGVQAIAVFDPEYKNTELFCHTATLGGQIGGQR</sequence>
<dbReference type="EMBL" id="CAJNNV010011863">
    <property type="protein sequence ID" value="CAE8600132.1"/>
    <property type="molecule type" value="Genomic_DNA"/>
</dbReference>
<accession>A0A813EHR9</accession>
<feature type="compositionally biased region" description="Low complexity" evidence="1">
    <location>
        <begin position="39"/>
        <end position="51"/>
    </location>
</feature>
<evidence type="ECO:0000313" key="3">
    <source>
        <dbReference type="EMBL" id="CAE8600132.1"/>
    </source>
</evidence>
<evidence type="ECO:0000313" key="4">
    <source>
        <dbReference type="Proteomes" id="UP000654075"/>
    </source>
</evidence>
<feature type="transmembrane region" description="Helical" evidence="2">
    <location>
        <begin position="483"/>
        <end position="502"/>
    </location>
</feature>
<organism evidence="3 4">
    <name type="scientific">Polarella glacialis</name>
    <name type="common">Dinoflagellate</name>
    <dbReference type="NCBI Taxonomy" id="89957"/>
    <lineage>
        <taxon>Eukaryota</taxon>
        <taxon>Sar</taxon>
        <taxon>Alveolata</taxon>
        <taxon>Dinophyceae</taxon>
        <taxon>Suessiales</taxon>
        <taxon>Suessiaceae</taxon>
        <taxon>Polarella</taxon>
    </lineage>
</organism>
<gene>
    <name evidence="3" type="ORF">PGLA1383_LOCUS18466</name>
</gene>
<feature type="region of interest" description="Disordered" evidence="1">
    <location>
        <begin position="75"/>
        <end position="95"/>
    </location>
</feature>
<proteinExistence type="predicted"/>
<keyword evidence="2" id="KW-0812">Transmembrane</keyword>
<feature type="transmembrane region" description="Helical" evidence="2">
    <location>
        <begin position="582"/>
        <end position="600"/>
    </location>
</feature>
<protein>
    <submittedName>
        <fullName evidence="3">Uncharacterized protein</fullName>
    </submittedName>
</protein>
<dbReference type="OrthoDB" id="415250at2759"/>
<dbReference type="AlphaFoldDB" id="A0A813EHR9"/>
<keyword evidence="4" id="KW-1185">Reference proteome</keyword>
<feature type="transmembrane region" description="Helical" evidence="2">
    <location>
        <begin position="456"/>
        <end position="476"/>
    </location>
</feature>
<keyword evidence="2" id="KW-1133">Transmembrane helix</keyword>
<feature type="region of interest" description="Disordered" evidence="1">
    <location>
        <begin position="23"/>
        <end position="58"/>
    </location>
</feature>
<feature type="transmembrane region" description="Helical" evidence="2">
    <location>
        <begin position="535"/>
        <end position="552"/>
    </location>
</feature>
<feature type="transmembrane region" description="Helical" evidence="2">
    <location>
        <begin position="417"/>
        <end position="436"/>
    </location>
</feature>
<reference evidence="3" key="1">
    <citation type="submission" date="2021-02" db="EMBL/GenBank/DDBJ databases">
        <authorList>
            <person name="Dougan E. K."/>
            <person name="Rhodes N."/>
            <person name="Thang M."/>
            <person name="Chan C."/>
        </authorList>
    </citation>
    <scope>NUCLEOTIDE SEQUENCE</scope>
</reference>
<name>A0A813EHR9_POLGL</name>
<feature type="transmembrane region" description="Helical" evidence="2">
    <location>
        <begin position="354"/>
        <end position="376"/>
    </location>
</feature>
<dbReference type="Proteomes" id="UP000654075">
    <property type="component" value="Unassembled WGS sequence"/>
</dbReference>